<feature type="transmembrane region" description="Helical" evidence="1">
    <location>
        <begin position="339"/>
        <end position="363"/>
    </location>
</feature>
<feature type="transmembrane region" description="Helical" evidence="1">
    <location>
        <begin position="12"/>
        <end position="34"/>
    </location>
</feature>
<feature type="transmembrane region" description="Helical" evidence="1">
    <location>
        <begin position="94"/>
        <end position="113"/>
    </location>
</feature>
<evidence type="ECO:0008006" key="4">
    <source>
        <dbReference type="Google" id="ProtNLM"/>
    </source>
</evidence>
<accession>I0IAD7</accession>
<name>I0IAD7_PHYMF</name>
<sequence length="445" mass="46831">MTGLGDNKAFLYLEAVNVWGLSLVLLAAATFLVLLPARLRVQAGVFLSAAWLPMNLFTDFLQLFVPAKVTFFAGPGLILLGLATTASHVFQRGLVWVLPLFGLAMSVFVLRTADVSYALVTRLGWSFGALAFSGLAVYTVDTGRYRETLGAFTYGAVLPIGLAAAALVFSPGSGFGRGVGRFFPWGANPNQIGPLFASTGVLALTLMLVENRAGRRGLLAAILVACTGLTLMTGSRSALLILAGPAMLIAAGYRRFVWLAVIGLAGLTAWWLVVYRSGVNVDLARITGGGDSGRLDIARIYFRRLIGERPMLGLLEAGGLNSQQESGVGTHSHNVYVEFLYLGGLPLLLAATGLLVGMAIVSVRMVLAGIATRHSLLLGLGAIPLVMLVHNLTTIIVIYPTNSWYAVVIFSAVALGRLSQYRREGHAAPPAVAPGVAAPAPGVAV</sequence>
<feature type="transmembrane region" description="Helical" evidence="1">
    <location>
        <begin position="256"/>
        <end position="273"/>
    </location>
</feature>
<dbReference type="KEGG" id="phm:PSMK_00660"/>
<evidence type="ECO:0000313" key="3">
    <source>
        <dbReference type="Proteomes" id="UP000007881"/>
    </source>
</evidence>
<keyword evidence="1" id="KW-1133">Transmembrane helix</keyword>
<feature type="transmembrane region" description="Helical" evidence="1">
    <location>
        <begin position="375"/>
        <end position="397"/>
    </location>
</feature>
<keyword evidence="3" id="KW-1185">Reference proteome</keyword>
<dbReference type="RefSeq" id="WP_014435445.1">
    <property type="nucleotide sequence ID" value="NC_017080.1"/>
</dbReference>
<feature type="transmembrane region" description="Helical" evidence="1">
    <location>
        <begin position="41"/>
        <end position="57"/>
    </location>
</feature>
<feature type="transmembrane region" description="Helical" evidence="1">
    <location>
        <begin position="63"/>
        <end position="82"/>
    </location>
</feature>
<dbReference type="AlphaFoldDB" id="I0IAD7"/>
<keyword evidence="1" id="KW-0812">Transmembrane</keyword>
<dbReference type="STRING" id="1142394.PSMK_00660"/>
<feature type="transmembrane region" description="Helical" evidence="1">
    <location>
        <begin position="119"/>
        <end position="140"/>
    </location>
</feature>
<keyword evidence="1" id="KW-0472">Membrane</keyword>
<proteinExistence type="predicted"/>
<dbReference type="HOGENOM" id="CLU_615156_0_0_0"/>
<evidence type="ECO:0000313" key="2">
    <source>
        <dbReference type="EMBL" id="BAM02225.1"/>
    </source>
</evidence>
<gene>
    <name evidence="2" type="ordered locus">PSMK_00660</name>
</gene>
<dbReference type="Proteomes" id="UP000007881">
    <property type="component" value="Chromosome"/>
</dbReference>
<organism evidence="2 3">
    <name type="scientific">Phycisphaera mikurensis (strain NBRC 102666 / KCTC 22515 / FYK2301M01)</name>
    <dbReference type="NCBI Taxonomy" id="1142394"/>
    <lineage>
        <taxon>Bacteria</taxon>
        <taxon>Pseudomonadati</taxon>
        <taxon>Planctomycetota</taxon>
        <taxon>Phycisphaerae</taxon>
        <taxon>Phycisphaerales</taxon>
        <taxon>Phycisphaeraceae</taxon>
        <taxon>Phycisphaera</taxon>
    </lineage>
</organism>
<evidence type="ECO:0000256" key="1">
    <source>
        <dbReference type="SAM" id="Phobius"/>
    </source>
</evidence>
<reference evidence="2 3" key="1">
    <citation type="submission" date="2012-02" db="EMBL/GenBank/DDBJ databases">
        <title>Complete genome sequence of Phycisphaera mikurensis NBRC 102666.</title>
        <authorList>
            <person name="Ankai A."/>
            <person name="Hosoyama A."/>
            <person name="Terui Y."/>
            <person name="Sekine M."/>
            <person name="Fukai R."/>
            <person name="Kato Y."/>
            <person name="Nakamura S."/>
            <person name="Yamada-Narita S."/>
            <person name="Kawakoshi A."/>
            <person name="Fukunaga Y."/>
            <person name="Yamazaki S."/>
            <person name="Fujita N."/>
        </authorList>
    </citation>
    <scope>NUCLEOTIDE SEQUENCE [LARGE SCALE GENOMIC DNA]</scope>
    <source>
        <strain evidence="3">NBRC 102666 / KCTC 22515 / FYK2301M01</strain>
    </source>
</reference>
<feature type="transmembrane region" description="Helical" evidence="1">
    <location>
        <begin position="152"/>
        <end position="172"/>
    </location>
</feature>
<protein>
    <recommendedName>
        <fullName evidence="4">O-antigen polymerase family protein</fullName>
    </recommendedName>
</protein>
<dbReference type="EMBL" id="AP012338">
    <property type="protein sequence ID" value="BAM02225.1"/>
    <property type="molecule type" value="Genomic_DNA"/>
</dbReference>
<feature type="transmembrane region" description="Helical" evidence="1">
    <location>
        <begin position="192"/>
        <end position="209"/>
    </location>
</feature>